<evidence type="ECO:0000313" key="3">
    <source>
        <dbReference type="EMBL" id="PIR76535.1"/>
    </source>
</evidence>
<comment type="caution">
    <text evidence="3">The sequence shown here is derived from an EMBL/GenBank/DDBJ whole genome shotgun (WGS) entry which is preliminary data.</text>
</comment>
<dbReference type="EMBL" id="PFBY01000020">
    <property type="protein sequence ID" value="PIR76535.1"/>
    <property type="molecule type" value="Genomic_DNA"/>
</dbReference>
<dbReference type="InterPro" id="IPR043993">
    <property type="entry name" value="T4SS_pilin"/>
</dbReference>
<evidence type="ECO:0000313" key="4">
    <source>
        <dbReference type="Proteomes" id="UP000231530"/>
    </source>
</evidence>
<keyword evidence="1" id="KW-0472">Membrane</keyword>
<reference evidence="4" key="1">
    <citation type="submission" date="2017-09" db="EMBL/GenBank/DDBJ databases">
        <title>Depth-based differentiation of microbial function through sediment-hosted aquifers and enrichment of novel symbionts in the deep terrestrial subsurface.</title>
        <authorList>
            <person name="Probst A.J."/>
            <person name="Ladd B."/>
            <person name="Jarett J.K."/>
            <person name="Geller-Mcgrath D.E."/>
            <person name="Sieber C.M.K."/>
            <person name="Emerson J.B."/>
            <person name="Anantharaman K."/>
            <person name="Thomas B.C."/>
            <person name="Malmstrom R."/>
            <person name="Stieglmeier M."/>
            <person name="Klingl A."/>
            <person name="Woyke T."/>
            <person name="Ryan C.M."/>
            <person name="Banfield J.F."/>
        </authorList>
    </citation>
    <scope>NUCLEOTIDE SEQUENCE [LARGE SCALE GENOMIC DNA]</scope>
</reference>
<dbReference type="Proteomes" id="UP000231530">
    <property type="component" value="Unassembled WGS sequence"/>
</dbReference>
<gene>
    <name evidence="3" type="ORF">COU32_01575</name>
</gene>
<sequence>MNFRIKKVFSFLVILFFCIPSIVYAKQTVSDAPTALNTVADRVGVDKTSIPVYVGTIVNAVLLLVGIIFFILMFYAGFRWMTARGEEEKIGKARKTLIGATIGLVVIISSYALTNFITTRILEGKPNEGGSINFENTDFTNVGCCFDKVRGPSGSLEVGATTWAWRITTQGDCKDTGEKASSIDELYGPGTWKFQAVDSKQQCEALWNTFCESTSCYDLGF</sequence>
<evidence type="ECO:0000256" key="1">
    <source>
        <dbReference type="SAM" id="Phobius"/>
    </source>
</evidence>
<keyword evidence="2" id="KW-0732">Signal</keyword>
<protein>
    <recommendedName>
        <fullName evidence="5">DUF5671 domain-containing protein</fullName>
    </recommendedName>
</protein>
<keyword evidence="1" id="KW-0812">Transmembrane</keyword>
<feature type="chain" id="PRO_5013621461" description="DUF5671 domain-containing protein" evidence="2">
    <location>
        <begin position="26"/>
        <end position="221"/>
    </location>
</feature>
<feature type="transmembrane region" description="Helical" evidence="1">
    <location>
        <begin position="97"/>
        <end position="117"/>
    </location>
</feature>
<accession>A0A2H0TWM2</accession>
<feature type="signal peptide" evidence="2">
    <location>
        <begin position="1"/>
        <end position="25"/>
    </location>
</feature>
<evidence type="ECO:0008006" key="5">
    <source>
        <dbReference type="Google" id="ProtNLM"/>
    </source>
</evidence>
<name>A0A2H0TWM2_9BACT</name>
<proteinExistence type="predicted"/>
<organism evidence="3 4">
    <name type="scientific">Candidatus Magasanikbacteria bacterium CG10_big_fil_rev_8_21_14_0_10_42_10</name>
    <dbReference type="NCBI Taxonomy" id="1974649"/>
    <lineage>
        <taxon>Bacteria</taxon>
        <taxon>Candidatus Magasanikiibacteriota</taxon>
    </lineage>
</organism>
<dbReference type="AlphaFoldDB" id="A0A2H0TWM2"/>
<feature type="transmembrane region" description="Helical" evidence="1">
    <location>
        <begin position="49"/>
        <end position="76"/>
    </location>
</feature>
<dbReference type="Pfam" id="PF18895">
    <property type="entry name" value="T4SS_pilin"/>
    <property type="match status" value="1"/>
</dbReference>
<evidence type="ECO:0000256" key="2">
    <source>
        <dbReference type="SAM" id="SignalP"/>
    </source>
</evidence>
<keyword evidence="1" id="KW-1133">Transmembrane helix</keyword>